<protein>
    <submittedName>
        <fullName evidence="1">Uncharacterized protein</fullName>
    </submittedName>
</protein>
<name>A0A8D9AP83_9HEMI</name>
<dbReference type="EMBL" id="HBUF01575113">
    <property type="protein sequence ID" value="CAG6768052.1"/>
    <property type="molecule type" value="Transcribed_RNA"/>
</dbReference>
<reference evidence="1" key="1">
    <citation type="submission" date="2021-05" db="EMBL/GenBank/DDBJ databases">
        <authorList>
            <person name="Alioto T."/>
            <person name="Alioto T."/>
            <person name="Gomez Garrido J."/>
        </authorList>
    </citation>
    <scope>NUCLEOTIDE SEQUENCE</scope>
</reference>
<organism evidence="1">
    <name type="scientific">Cacopsylla melanoneura</name>
    <dbReference type="NCBI Taxonomy" id="428564"/>
    <lineage>
        <taxon>Eukaryota</taxon>
        <taxon>Metazoa</taxon>
        <taxon>Ecdysozoa</taxon>
        <taxon>Arthropoda</taxon>
        <taxon>Hexapoda</taxon>
        <taxon>Insecta</taxon>
        <taxon>Pterygota</taxon>
        <taxon>Neoptera</taxon>
        <taxon>Paraneoptera</taxon>
        <taxon>Hemiptera</taxon>
        <taxon>Sternorrhyncha</taxon>
        <taxon>Psylloidea</taxon>
        <taxon>Psyllidae</taxon>
        <taxon>Psyllinae</taxon>
        <taxon>Cacopsylla</taxon>
    </lineage>
</organism>
<evidence type="ECO:0000313" key="1">
    <source>
        <dbReference type="EMBL" id="CAG6768052.1"/>
    </source>
</evidence>
<accession>A0A8D9AP83</accession>
<sequence length="186" mass="21450">MGYAANQQVTTHPYIHPVWAAVVLPRPPPPQPMRSHRNNPRLHPHLARPMKSEIKQVAHKLGVVNENYRLKTVKGLVHQENYRLKRVKGLLHQENYQLKRVKGQVHQEKFQLKRVKGPLHQEKFQLGWSSDVCLPISLVEGRWRRIRSVKGSEQIGPHSRSASIAACVRKTSVKITEAAKTYYCVR</sequence>
<proteinExistence type="predicted"/>
<dbReference type="AlphaFoldDB" id="A0A8D9AP83"/>